<feature type="transmembrane region" description="Helical" evidence="12">
    <location>
        <begin position="76"/>
        <end position="97"/>
    </location>
</feature>
<evidence type="ECO:0000256" key="11">
    <source>
        <dbReference type="SAM" id="MobiDB-lite"/>
    </source>
</evidence>
<sequence>MPGSMPEVSSDGNPQTQRSPEEVAPRPQHRARPGARRSRWAVLCRHADQVRRRHGSLKVRPVTNTRQTPPKERANGVIVGACLAFAAGMVGMAYAAVPLYDMFCRVTGYNGTTQRVEQASDVILDEKIKVTFDANVGPGLAWDFKPVQRDIDVRIGETVQVMYRAKNLSSKPATGQATFNVTPMAAGAYFNKVQCFCFTETTLKPGEEMEMPVVFFVDPEIVKPVETKDIKTLTLSYTFYPREPSKPLAAVKDEETENRL</sequence>
<keyword evidence="9 10" id="KW-0472">Membrane</keyword>
<dbReference type="PANTHER" id="PTHR21320">
    <property type="entry name" value="CYTOCHROME C OXIDASE ASSEMBLY PROTEIN COX11-RELATED"/>
    <property type="match status" value="1"/>
</dbReference>
<feature type="topological domain" description="Cytoplasmic" evidence="10">
    <location>
        <begin position="1"/>
        <end position="73"/>
    </location>
</feature>
<feature type="topological domain" description="Periplasmic" evidence="10">
    <location>
        <begin position="97"/>
        <end position="260"/>
    </location>
</feature>
<proteinExistence type="inferred from homology"/>
<keyword evidence="10" id="KW-1003">Cell membrane</keyword>
<comment type="subcellular location">
    <subcellularLocation>
        <location evidence="2 10">Cell inner membrane</location>
        <topology evidence="2 10">Single-pass type II membrane protein</topology>
        <orientation evidence="2 10">Periplasmic side</orientation>
    </subcellularLocation>
</comment>
<evidence type="ECO:0000256" key="2">
    <source>
        <dbReference type="ARBA" id="ARBA00004382"/>
    </source>
</evidence>
<comment type="function">
    <text evidence="1 10">Exerts its effect at some terminal stage of cytochrome c oxidase synthesis, probably by being involved in the insertion of the copper B into subunit I.</text>
</comment>
<keyword evidence="5 10" id="KW-0812">Transmembrane</keyword>
<reference evidence="13 14" key="1">
    <citation type="journal article" date="2012" name="J. Bacteriol.">
        <title>Genome sequence of the soybean symbiont Sinorhizobium fredii HH103.</title>
        <authorList>
            <person name="Weidner S."/>
            <person name="Becker A."/>
            <person name="Bonilla I."/>
            <person name="Jaenicke S."/>
            <person name="Lloret J."/>
            <person name="Margaret I."/>
            <person name="Puhler A."/>
            <person name="Ruiz-Sainz J.E."/>
            <person name="Schneiker-Bekel S."/>
            <person name="Szczepanowski R."/>
            <person name="Vinardell J.M."/>
            <person name="Zehner S."/>
            <person name="Gottfert M."/>
        </authorList>
    </citation>
    <scope>NUCLEOTIDE SEQUENCE [LARGE SCALE GENOMIC DNA]</scope>
    <source>
        <strain evidence="13 14">HH103</strain>
    </source>
</reference>
<organism evidence="13 14">
    <name type="scientific">Sinorhizobium fredii (strain HH103)</name>
    <dbReference type="NCBI Taxonomy" id="1117943"/>
    <lineage>
        <taxon>Bacteria</taxon>
        <taxon>Pseudomonadati</taxon>
        <taxon>Pseudomonadota</taxon>
        <taxon>Alphaproteobacteria</taxon>
        <taxon>Hyphomicrobiales</taxon>
        <taxon>Rhizobiaceae</taxon>
        <taxon>Sinorhizobium/Ensifer group</taxon>
        <taxon>Sinorhizobium</taxon>
    </lineage>
</organism>
<keyword evidence="7 10" id="KW-1133">Transmembrane helix</keyword>
<name>G9A1Z3_SINF1</name>
<dbReference type="Pfam" id="PF04442">
    <property type="entry name" value="CtaG_Cox11"/>
    <property type="match status" value="1"/>
</dbReference>
<evidence type="ECO:0000313" key="13">
    <source>
        <dbReference type="EMBL" id="CCE95083.1"/>
    </source>
</evidence>
<dbReference type="GO" id="GO:0005886">
    <property type="term" value="C:plasma membrane"/>
    <property type="evidence" value="ECO:0007669"/>
    <property type="project" value="UniProtKB-SubCell"/>
</dbReference>
<comment type="similarity">
    <text evidence="3 10">Belongs to the COX11/CtaG family.</text>
</comment>
<evidence type="ECO:0000256" key="4">
    <source>
        <dbReference type="ARBA" id="ARBA00015384"/>
    </source>
</evidence>
<evidence type="ECO:0000256" key="6">
    <source>
        <dbReference type="ARBA" id="ARBA00022968"/>
    </source>
</evidence>
<evidence type="ECO:0000256" key="10">
    <source>
        <dbReference type="HAMAP-Rule" id="MF_00155"/>
    </source>
</evidence>
<evidence type="ECO:0000256" key="8">
    <source>
        <dbReference type="ARBA" id="ARBA00023008"/>
    </source>
</evidence>
<dbReference type="Gene3D" id="2.60.370.10">
    <property type="entry name" value="Ctag/Cox11"/>
    <property type="match status" value="1"/>
</dbReference>
<dbReference type="GO" id="GO:0008535">
    <property type="term" value="P:respiratory chain complex IV assembly"/>
    <property type="evidence" value="ECO:0007669"/>
    <property type="project" value="UniProtKB-UniRule"/>
</dbReference>
<protein>
    <recommendedName>
        <fullName evidence="4 10">Cytochrome c oxidase assembly protein CtaG</fullName>
    </recommendedName>
</protein>
<dbReference type="FunFam" id="2.60.370.10:FF:000001">
    <property type="entry name" value="COX11 cytochrome c oxidase assembly homolog"/>
    <property type="match status" value="1"/>
</dbReference>
<dbReference type="KEGG" id="sfh:SFHH103_00583"/>
<dbReference type="PANTHER" id="PTHR21320:SF3">
    <property type="entry name" value="CYTOCHROME C OXIDASE ASSEMBLY PROTEIN COX11, MITOCHONDRIAL-RELATED"/>
    <property type="match status" value="1"/>
</dbReference>
<evidence type="ECO:0000256" key="9">
    <source>
        <dbReference type="ARBA" id="ARBA00023136"/>
    </source>
</evidence>
<dbReference type="PATRIC" id="fig|380.5.peg.628"/>
<feature type="region of interest" description="Disordered" evidence="11">
    <location>
        <begin position="1"/>
        <end position="38"/>
    </location>
</feature>
<evidence type="ECO:0000256" key="1">
    <source>
        <dbReference type="ARBA" id="ARBA00004007"/>
    </source>
</evidence>
<evidence type="ECO:0000256" key="3">
    <source>
        <dbReference type="ARBA" id="ARBA00009620"/>
    </source>
</evidence>
<accession>G9A1Z3</accession>
<dbReference type="InterPro" id="IPR023471">
    <property type="entry name" value="CtaG/Cox11_dom_sf"/>
</dbReference>
<evidence type="ECO:0000256" key="12">
    <source>
        <dbReference type="SAM" id="Phobius"/>
    </source>
</evidence>
<dbReference type="HAMAP" id="MF_00155">
    <property type="entry name" value="CtaG"/>
    <property type="match status" value="1"/>
</dbReference>
<dbReference type="GO" id="GO:0005507">
    <property type="term" value="F:copper ion binding"/>
    <property type="evidence" value="ECO:0007669"/>
    <property type="project" value="InterPro"/>
</dbReference>
<evidence type="ECO:0000256" key="7">
    <source>
        <dbReference type="ARBA" id="ARBA00022989"/>
    </source>
</evidence>
<evidence type="ECO:0000313" key="14">
    <source>
        <dbReference type="Proteomes" id="UP000007735"/>
    </source>
</evidence>
<dbReference type="InterPro" id="IPR007533">
    <property type="entry name" value="Cyt_c_oxidase_assmbl_CtaG"/>
</dbReference>
<dbReference type="AlphaFoldDB" id="G9A1Z3"/>
<dbReference type="EMBL" id="HE616890">
    <property type="protein sequence ID" value="CCE95083.1"/>
    <property type="molecule type" value="Genomic_DNA"/>
</dbReference>
<feature type="compositionally biased region" description="Basic residues" evidence="11">
    <location>
        <begin position="27"/>
        <end position="38"/>
    </location>
</feature>
<keyword evidence="8 10" id="KW-0186">Copper</keyword>
<dbReference type="STRING" id="1117943.SFHH103_00583"/>
<dbReference type="eggNOG" id="COG3175">
    <property type="taxonomic scope" value="Bacteria"/>
</dbReference>
<gene>
    <name evidence="10 13" type="primary">ctaG</name>
    <name evidence="13" type="ordered locus">SFHH103_00583</name>
</gene>
<keyword evidence="10" id="KW-0997">Cell inner membrane</keyword>
<keyword evidence="6 10" id="KW-0735">Signal-anchor</keyword>
<dbReference type="SUPFAM" id="SSF110111">
    <property type="entry name" value="Ctag/Cox11"/>
    <property type="match status" value="1"/>
</dbReference>
<dbReference type="HOGENOM" id="CLU_045000_5_0_5"/>
<evidence type="ECO:0000256" key="5">
    <source>
        <dbReference type="ARBA" id="ARBA00022692"/>
    </source>
</evidence>
<dbReference type="Proteomes" id="UP000007735">
    <property type="component" value="Chromosome"/>
</dbReference>